<protein>
    <submittedName>
        <fullName evidence="2">Uncharacterized protein</fullName>
    </submittedName>
</protein>
<accession>A0A9D5U7P2</accession>
<dbReference type="RefSeq" id="WP_193718640.1">
    <property type="nucleotide sequence ID" value="NZ_JACSPN010000003.1"/>
</dbReference>
<comment type="caution">
    <text evidence="2">The sequence shown here is derived from an EMBL/GenBank/DDBJ whole genome shotgun (WGS) entry which is preliminary data.</text>
</comment>
<feature type="transmembrane region" description="Helical" evidence="1">
    <location>
        <begin position="172"/>
        <end position="193"/>
    </location>
</feature>
<keyword evidence="1" id="KW-0472">Membrane</keyword>
<organism evidence="2 3">
    <name type="scientific">Oerskovia douganii</name>
    <dbReference type="NCBI Taxonomy" id="2762210"/>
    <lineage>
        <taxon>Bacteria</taxon>
        <taxon>Bacillati</taxon>
        <taxon>Actinomycetota</taxon>
        <taxon>Actinomycetes</taxon>
        <taxon>Micrococcales</taxon>
        <taxon>Cellulomonadaceae</taxon>
        <taxon>Oerskovia</taxon>
    </lineage>
</organism>
<dbReference type="AlphaFoldDB" id="A0A9D5U7P2"/>
<evidence type="ECO:0000313" key="3">
    <source>
        <dbReference type="Proteomes" id="UP000822993"/>
    </source>
</evidence>
<reference evidence="2 3" key="1">
    <citation type="submission" date="2020-08" db="EMBL/GenBank/DDBJ databases">
        <title>A Genomic Blueprint of the Chicken Gut Microbiome.</title>
        <authorList>
            <person name="Gilroy R."/>
            <person name="Ravi A."/>
            <person name="Getino M."/>
            <person name="Pursley I."/>
            <person name="Horton D.L."/>
            <person name="Alikhan N.-F."/>
            <person name="Baker D."/>
            <person name="Gharbi K."/>
            <person name="Hall N."/>
            <person name="Watson M."/>
            <person name="Adriaenssens E.M."/>
            <person name="Foster-Nyarko E."/>
            <person name="Jarju S."/>
            <person name="Secka A."/>
            <person name="Antonio M."/>
            <person name="Oren A."/>
            <person name="Chaudhuri R."/>
            <person name="La Ragione R.M."/>
            <person name="Hildebrand F."/>
            <person name="Pallen M.J."/>
        </authorList>
    </citation>
    <scope>NUCLEOTIDE SEQUENCE [LARGE SCALE GENOMIC DNA]</scope>
    <source>
        <strain evidence="2 3">Sa1BUA8</strain>
    </source>
</reference>
<keyword evidence="3" id="KW-1185">Reference proteome</keyword>
<feature type="transmembrane region" description="Helical" evidence="1">
    <location>
        <begin position="65"/>
        <end position="87"/>
    </location>
</feature>
<evidence type="ECO:0000256" key="1">
    <source>
        <dbReference type="SAM" id="Phobius"/>
    </source>
</evidence>
<gene>
    <name evidence="2" type="ORF">H9623_03120</name>
</gene>
<keyword evidence="1" id="KW-1133">Transmembrane helix</keyword>
<feature type="transmembrane region" description="Helical" evidence="1">
    <location>
        <begin position="33"/>
        <end position="53"/>
    </location>
</feature>
<feature type="transmembrane region" description="Helical" evidence="1">
    <location>
        <begin position="133"/>
        <end position="160"/>
    </location>
</feature>
<sequence length="221" mass="22883">MSGARSLTGEVGVVMGAVQDVRVPAEYTGTVPAALFLLAVASLLGYLVVVLWGRRWFRAMRGPRGHLKGSLLALVPAVLLAGGVLAVSELDERAARSQWSAFESDVETAYASGTLAATDAPSYVPPQSVWPGLTLVTIVLAAVVCLVVVTVLVGGARWYASTADPQGAVRTFALVAAGGLGVVILLGGGVRVMTEQVEDSAMAVYDAQVALFELTRPDVSS</sequence>
<keyword evidence="1" id="KW-0812">Transmembrane</keyword>
<dbReference type="Proteomes" id="UP000822993">
    <property type="component" value="Unassembled WGS sequence"/>
</dbReference>
<name>A0A9D5U7P2_9CELL</name>
<dbReference type="EMBL" id="JACSPN010000003">
    <property type="protein sequence ID" value="MBE7699299.1"/>
    <property type="molecule type" value="Genomic_DNA"/>
</dbReference>
<evidence type="ECO:0000313" key="2">
    <source>
        <dbReference type="EMBL" id="MBE7699299.1"/>
    </source>
</evidence>
<proteinExistence type="predicted"/>